<reference evidence="2 3" key="1">
    <citation type="submission" date="2023-08" db="EMBL/GenBank/DDBJ databases">
        <title>Phytohabitans sansha sp. nov., isolated from marine sediment.</title>
        <authorList>
            <person name="Zhao Y."/>
            <person name="Yi K."/>
        </authorList>
    </citation>
    <scope>NUCLEOTIDE SEQUENCE [LARGE SCALE GENOMIC DNA]</scope>
    <source>
        <strain evidence="2 3">ZYX-F-186</strain>
    </source>
</reference>
<organism evidence="2 3">
    <name type="scientific">Phytohabitans maris</name>
    <dbReference type="NCBI Taxonomy" id="3071409"/>
    <lineage>
        <taxon>Bacteria</taxon>
        <taxon>Bacillati</taxon>
        <taxon>Actinomycetota</taxon>
        <taxon>Actinomycetes</taxon>
        <taxon>Micromonosporales</taxon>
        <taxon>Micromonosporaceae</taxon>
    </lineage>
</organism>
<evidence type="ECO:0000313" key="2">
    <source>
        <dbReference type="EMBL" id="MDQ7903488.1"/>
    </source>
</evidence>
<proteinExistence type="predicted"/>
<sequence length="84" mass="8853">MSENRLQPTGSPSRTGREDNGAAYGRLLRHETGRLPAPAVDVRLDVMAGGIPVGVDWLSGSNWMAVVAVGSVQPPVLRSLSESV</sequence>
<evidence type="ECO:0000256" key="1">
    <source>
        <dbReference type="SAM" id="MobiDB-lite"/>
    </source>
</evidence>
<dbReference type="Proteomes" id="UP001230908">
    <property type="component" value="Unassembled WGS sequence"/>
</dbReference>
<feature type="compositionally biased region" description="Polar residues" evidence="1">
    <location>
        <begin position="1"/>
        <end position="14"/>
    </location>
</feature>
<comment type="caution">
    <text evidence="2">The sequence shown here is derived from an EMBL/GenBank/DDBJ whole genome shotgun (WGS) entry which is preliminary data.</text>
</comment>
<protein>
    <submittedName>
        <fullName evidence="2">Uncharacterized protein</fullName>
    </submittedName>
</protein>
<dbReference type="EMBL" id="JAVHUY010000002">
    <property type="protein sequence ID" value="MDQ7903488.1"/>
    <property type="molecule type" value="Genomic_DNA"/>
</dbReference>
<evidence type="ECO:0000313" key="3">
    <source>
        <dbReference type="Proteomes" id="UP001230908"/>
    </source>
</evidence>
<feature type="region of interest" description="Disordered" evidence="1">
    <location>
        <begin position="1"/>
        <end position="24"/>
    </location>
</feature>
<keyword evidence="3" id="KW-1185">Reference proteome</keyword>
<dbReference type="RefSeq" id="WP_308710756.1">
    <property type="nucleotide sequence ID" value="NZ_JAVHUY010000002.1"/>
</dbReference>
<name>A0ABU0Z919_9ACTN</name>
<accession>A0ABU0Z919</accession>
<gene>
    <name evidence="2" type="ORF">RB614_03040</name>
</gene>